<keyword evidence="6" id="KW-1185">Reference proteome</keyword>
<dbReference type="PANTHER" id="PTHR46825:SF9">
    <property type="entry name" value="BETA-LACTAMASE-RELATED DOMAIN-CONTAINING PROTEIN"/>
    <property type="match status" value="1"/>
</dbReference>
<dbReference type="GO" id="GO:0004177">
    <property type="term" value="F:aminopeptidase activity"/>
    <property type="evidence" value="ECO:0007669"/>
    <property type="project" value="UniProtKB-KW"/>
</dbReference>
<protein>
    <recommendedName>
        <fullName evidence="7">D-aminopeptidase</fullName>
    </recommendedName>
</protein>
<dbReference type="InterPro" id="IPR012338">
    <property type="entry name" value="Beta-lactam/transpept-like"/>
</dbReference>
<dbReference type="InterPro" id="IPR001466">
    <property type="entry name" value="Beta-lactam-related"/>
</dbReference>
<evidence type="ECO:0000313" key="5">
    <source>
        <dbReference type="EMBL" id="CAH0018823.1"/>
    </source>
</evidence>
<dbReference type="NCBIfam" id="NF009622">
    <property type="entry name" value="PRK13128.1"/>
    <property type="match status" value="1"/>
</dbReference>
<dbReference type="Proteomes" id="UP000696573">
    <property type="component" value="Unassembled WGS sequence"/>
</dbReference>
<dbReference type="InterPro" id="IPR027279">
    <property type="entry name" value="D_amino_pept/lipop_sf"/>
</dbReference>
<keyword evidence="1" id="KW-0031">Aminopeptidase</keyword>
<evidence type="ECO:0000259" key="3">
    <source>
        <dbReference type="Pfam" id="PF00144"/>
    </source>
</evidence>
<accession>A0A9N9VA22</accession>
<comment type="similarity">
    <text evidence="2">Belongs to the peptidase S12 family.</text>
</comment>
<evidence type="ECO:0000259" key="4">
    <source>
        <dbReference type="Pfam" id="PF07930"/>
    </source>
</evidence>
<dbReference type="Gene3D" id="2.40.128.50">
    <property type="match status" value="2"/>
</dbReference>
<dbReference type="EMBL" id="CABFNQ020000544">
    <property type="protein sequence ID" value="CAH0018823.1"/>
    <property type="molecule type" value="Genomic_DNA"/>
</dbReference>
<sequence length="543" mass="60650">MTSIDLIIEKAGLLCPGPGGAIAIVKDEVPLAQRAWGFADLNQRIPMTRETMFPICSITKQMVCAVLQTLRDNHTPTMPMDESADDQLEVNLQKLLTRKFCEDNKLSVQLLCDNQSGIRDYWATNTLMGAKPEDRFSLEDDARAMIYRARSLHFRPGTEFSYSNTNFHILARVVEMTSGQSLSRLLRERVFAPAGMTTAVLCPSTEHQPGPCVGYEGGLKEGYFPARNRIEWSGDAGIVASLKDMVAYELHLQWIMQDSKSWYHKHSKQGTFSDRSQSFYSNGLFFDEMDGAALIGHGGALRGYRISRFHMPSQNLSVVVMLNHEADADSVAKLVLREVLAISKASTHMPASISPWYVEVAGEWTGNFLDLDTMLSIRTKITGEKTVSILYSGETEEIKLYESRKGFSQDMRAEIDGDVLRIHRLKDNRMLEGIRLHPSQASRREPTIPGNYECAELESRFTCFGQGEVLYGAFEGPLGRGPASPMTYLGSNVWSLACARGQDADPPGDWTLVFDRVDSQMGISGVTIGCWLARKFGYIKWGF</sequence>
<keyword evidence="1" id="KW-0378">Hydrolase</keyword>
<dbReference type="Gene3D" id="3.40.710.10">
    <property type="entry name" value="DD-peptidase/beta-lactamase superfamily"/>
    <property type="match status" value="1"/>
</dbReference>
<keyword evidence="1" id="KW-0645">Protease</keyword>
<dbReference type="Pfam" id="PF07930">
    <property type="entry name" value="DAP_B"/>
    <property type="match status" value="1"/>
</dbReference>
<dbReference type="PANTHER" id="PTHR46825">
    <property type="entry name" value="D-ALANYL-D-ALANINE-CARBOXYPEPTIDASE/ENDOPEPTIDASE AMPH"/>
    <property type="match status" value="1"/>
</dbReference>
<comment type="caution">
    <text evidence="5">The sequence shown here is derived from an EMBL/GenBank/DDBJ whole genome shotgun (WGS) entry which is preliminary data.</text>
</comment>
<dbReference type="InterPro" id="IPR050491">
    <property type="entry name" value="AmpC-like"/>
</dbReference>
<dbReference type="Pfam" id="PF00144">
    <property type="entry name" value="Beta-lactamase"/>
    <property type="match status" value="1"/>
</dbReference>
<dbReference type="SUPFAM" id="SSF56601">
    <property type="entry name" value="beta-lactamase/transpeptidase-like"/>
    <property type="match status" value="1"/>
</dbReference>
<feature type="domain" description="Beta-lactamase-related" evidence="3">
    <location>
        <begin position="18"/>
        <end position="331"/>
    </location>
</feature>
<evidence type="ECO:0008006" key="7">
    <source>
        <dbReference type="Google" id="ProtNLM"/>
    </source>
</evidence>
<feature type="domain" description="D-aminopeptidase" evidence="4">
    <location>
        <begin position="359"/>
        <end position="538"/>
    </location>
</feature>
<evidence type="ECO:0000256" key="1">
    <source>
        <dbReference type="ARBA" id="ARBA00022438"/>
    </source>
</evidence>
<evidence type="ECO:0000256" key="2">
    <source>
        <dbReference type="ARBA" id="ARBA00038215"/>
    </source>
</evidence>
<dbReference type="OrthoDB" id="5946976at2759"/>
<organism evidence="5 6">
    <name type="scientific">Clonostachys rhizophaga</name>
    <dbReference type="NCBI Taxonomy" id="160324"/>
    <lineage>
        <taxon>Eukaryota</taxon>
        <taxon>Fungi</taxon>
        <taxon>Dikarya</taxon>
        <taxon>Ascomycota</taxon>
        <taxon>Pezizomycotina</taxon>
        <taxon>Sordariomycetes</taxon>
        <taxon>Hypocreomycetidae</taxon>
        <taxon>Hypocreales</taxon>
        <taxon>Bionectriaceae</taxon>
        <taxon>Clonostachys</taxon>
    </lineage>
</organism>
<dbReference type="AlphaFoldDB" id="A0A9N9VA22"/>
<reference evidence="5" key="1">
    <citation type="submission" date="2021-10" db="EMBL/GenBank/DDBJ databases">
        <authorList>
            <person name="Piombo E."/>
        </authorList>
    </citation>
    <scope>NUCLEOTIDE SEQUENCE</scope>
</reference>
<name>A0A9N9VA22_9HYPO</name>
<proteinExistence type="inferred from homology"/>
<dbReference type="InterPro" id="IPR012856">
    <property type="entry name" value="DAP_B_dom"/>
</dbReference>
<evidence type="ECO:0000313" key="6">
    <source>
        <dbReference type="Proteomes" id="UP000696573"/>
    </source>
</evidence>
<dbReference type="SUPFAM" id="SSF50886">
    <property type="entry name" value="D-aminopeptidase, middle and C-terminal domains"/>
    <property type="match status" value="1"/>
</dbReference>
<gene>
    <name evidence="5" type="ORF">CRHIZ90672A_00005448</name>
</gene>